<keyword evidence="3 10" id="KW-0813">Transport</keyword>
<keyword evidence="5" id="KW-0812">Transmembrane</keyword>
<evidence type="ECO:0000313" key="16">
    <source>
        <dbReference type="EMBL" id="MBP3984468.1"/>
    </source>
</evidence>
<feature type="domain" description="GspD-like N0" evidence="15">
    <location>
        <begin position="96"/>
        <end position="159"/>
    </location>
</feature>
<reference evidence="16" key="2">
    <citation type="submission" date="2021-03" db="EMBL/GenBank/DDBJ databases">
        <authorList>
            <person name="Cao W."/>
        </authorList>
    </citation>
    <scope>NUCLEOTIDE SEQUENCE</scope>
    <source>
        <strain evidence="16">110414</strain>
    </source>
</reference>
<evidence type="ECO:0000256" key="10">
    <source>
        <dbReference type="RuleBase" id="RU004004"/>
    </source>
</evidence>
<protein>
    <submittedName>
        <fullName evidence="16">Type II secretion system secretin GspD</fullName>
    </submittedName>
</protein>
<feature type="signal peptide" evidence="12">
    <location>
        <begin position="1"/>
        <end position="23"/>
    </location>
</feature>
<evidence type="ECO:0000256" key="3">
    <source>
        <dbReference type="ARBA" id="ARBA00022448"/>
    </source>
</evidence>
<dbReference type="InterPro" id="IPR038591">
    <property type="entry name" value="NolW-like_sf"/>
</dbReference>
<evidence type="ECO:0000256" key="7">
    <source>
        <dbReference type="ARBA" id="ARBA00022927"/>
    </source>
</evidence>
<evidence type="ECO:0000259" key="13">
    <source>
        <dbReference type="Pfam" id="PF00263"/>
    </source>
</evidence>
<evidence type="ECO:0000256" key="12">
    <source>
        <dbReference type="SAM" id="SignalP"/>
    </source>
</evidence>
<dbReference type="InterPro" id="IPR004846">
    <property type="entry name" value="T2SS/T3SS_dom"/>
</dbReference>
<feature type="region of interest" description="Disordered" evidence="11">
    <location>
        <begin position="31"/>
        <end position="64"/>
    </location>
</feature>
<dbReference type="GO" id="GO:0015628">
    <property type="term" value="P:protein secretion by the type II secretion system"/>
    <property type="evidence" value="ECO:0007669"/>
    <property type="project" value="InterPro"/>
</dbReference>
<dbReference type="PRINTS" id="PR00811">
    <property type="entry name" value="BCTERIALGSPD"/>
</dbReference>
<evidence type="ECO:0000256" key="4">
    <source>
        <dbReference type="ARBA" id="ARBA00022452"/>
    </source>
</evidence>
<feature type="domain" description="Type II/III secretion system secretin-like" evidence="13">
    <location>
        <begin position="546"/>
        <end position="710"/>
    </location>
</feature>
<dbReference type="PANTHER" id="PTHR30332:SF25">
    <property type="entry name" value="SECRETIN XPSD"/>
    <property type="match status" value="1"/>
</dbReference>
<organism evidence="16 17">
    <name type="scientific">Pseudoxanthomonas helianthi</name>
    <dbReference type="NCBI Taxonomy" id="1453541"/>
    <lineage>
        <taxon>Bacteria</taxon>
        <taxon>Pseudomonadati</taxon>
        <taxon>Pseudomonadota</taxon>
        <taxon>Gammaproteobacteria</taxon>
        <taxon>Lysobacterales</taxon>
        <taxon>Lysobacteraceae</taxon>
        <taxon>Pseudoxanthomonas</taxon>
    </lineage>
</organism>
<gene>
    <name evidence="16" type="primary">gspD</name>
    <name evidence="16" type="ORF">J5837_08500</name>
</gene>
<dbReference type="InterPro" id="IPR004845">
    <property type="entry name" value="T2SS_GspD_CS"/>
</dbReference>
<dbReference type="InterPro" id="IPR049371">
    <property type="entry name" value="GspD-like_N0"/>
</dbReference>
<evidence type="ECO:0000256" key="2">
    <source>
        <dbReference type="ARBA" id="ARBA00006980"/>
    </source>
</evidence>
<sequence>MSAAMKSPLLPLFALIGLLAGCASVPTPDVHRGAAGTQGDTASTGAQTSALQSPEEPLTGPKAQIRRGNGQMINRAAASAPPPSFAGASSGSASFNFEGTPVQAVVKGILGDLLGQNYVIDPKVTGTITLGTPKPVSPAQAFTLLDQALAQVNARMVYADGRYSIVPADAALAGNVAPRSGPAGNARGYEVRVVPLRFISASEMEKILKPYARPNAIVGIDSSRNLITVAGTRGELENYLRTVEIFDVDWLSGMSVGVFPLQNGRASKVVQDLEKVFGEQSKTPSAGMFRFMPLEGANAVLVITPQAAYLDDIQDWLERIDSAGDGGRLYSYELKYIQAKELAERLAEVFGGGSAGGADSPANGQTSLMPGTEPVQINDGGMDGNASVDFGNSNGTTGGGNGSLGNGGLQLDQRKGGNASVTLDVGGDKVGVAAVEENNSILVRASPSTWKSIREVIDKLDVMPLQVHIEAQIAQVSLDGELSYGVEWYFGAGALQRGFPVDEAGLPSRFHSLGAVVGAPATSTLPAVPGASWALIKSGAAAVINALDSVTNVRMLATPSIYVRNNAVGNLLVGERIPVNSVTFNPNGNNNTGYSQVQYLETGNILKVRPRVAKDGTVFMEIVQEISAPRGEADINGNVAISTQKVKTEAAIPEGQTIMLAGLINDSVTNRTSGLPGLSRIPIIGGLFGKKGQSSNRTETIILITPTIVRNPQEARDLTDEYSRKFRAMEPLYAPKKK</sequence>
<keyword evidence="9" id="KW-0998">Cell outer membrane</keyword>
<dbReference type="InterPro" id="IPR001775">
    <property type="entry name" value="GspD/PilQ"/>
</dbReference>
<dbReference type="Proteomes" id="UP000673447">
    <property type="component" value="Unassembled WGS sequence"/>
</dbReference>
<dbReference type="InterPro" id="IPR013356">
    <property type="entry name" value="T2SS_GspD"/>
</dbReference>
<dbReference type="PROSITE" id="PS51257">
    <property type="entry name" value="PROKAR_LIPOPROTEIN"/>
    <property type="match status" value="1"/>
</dbReference>
<dbReference type="GO" id="GO:0015627">
    <property type="term" value="C:type II protein secretion system complex"/>
    <property type="evidence" value="ECO:0007669"/>
    <property type="project" value="InterPro"/>
</dbReference>
<evidence type="ECO:0000259" key="15">
    <source>
        <dbReference type="Pfam" id="PF21305"/>
    </source>
</evidence>
<evidence type="ECO:0000256" key="9">
    <source>
        <dbReference type="ARBA" id="ARBA00023237"/>
    </source>
</evidence>
<comment type="subcellular location">
    <subcellularLocation>
        <location evidence="1 10">Cell outer membrane</location>
    </subcellularLocation>
</comment>
<keyword evidence="7" id="KW-0653">Protein transport</keyword>
<reference evidence="16" key="1">
    <citation type="journal article" date="2016" name="Int. J. Syst. Evol. Microbiol.">
        <title>Pseudoxanthomonas helianthi sp. nov., isolated from roots of Jerusalem artichoke (Helianthus tuberosus).</title>
        <authorList>
            <person name="Kittiwongwattana C."/>
            <person name="Thawai C."/>
        </authorList>
    </citation>
    <scope>NUCLEOTIDE SEQUENCE</scope>
    <source>
        <strain evidence="16">110414</strain>
    </source>
</reference>
<evidence type="ECO:0000256" key="6">
    <source>
        <dbReference type="ARBA" id="ARBA00022729"/>
    </source>
</evidence>
<comment type="similarity">
    <text evidence="2">Belongs to the bacterial secretin family. GSP D subfamily.</text>
</comment>
<dbReference type="GO" id="GO:0009279">
    <property type="term" value="C:cell outer membrane"/>
    <property type="evidence" value="ECO:0007669"/>
    <property type="project" value="UniProtKB-SubCell"/>
</dbReference>
<name>A0A941AWK3_9GAMM</name>
<feature type="chain" id="PRO_5038111201" evidence="12">
    <location>
        <begin position="24"/>
        <end position="738"/>
    </location>
</feature>
<dbReference type="Pfam" id="PF21305">
    <property type="entry name" value="type_II_gspD_N0"/>
    <property type="match status" value="1"/>
</dbReference>
<dbReference type="InterPro" id="IPR050810">
    <property type="entry name" value="Bact_Secretion_Sys_Channel"/>
</dbReference>
<accession>A0A941AWK3</accession>
<keyword evidence="17" id="KW-1185">Reference proteome</keyword>
<feature type="region of interest" description="Disordered" evidence="11">
    <location>
        <begin position="378"/>
        <end position="410"/>
    </location>
</feature>
<dbReference type="InterPro" id="IPR005644">
    <property type="entry name" value="NolW-like"/>
</dbReference>
<dbReference type="Pfam" id="PF00263">
    <property type="entry name" value="Secretin"/>
    <property type="match status" value="1"/>
</dbReference>
<keyword evidence="8" id="KW-0472">Membrane</keyword>
<dbReference type="PROSITE" id="PS00875">
    <property type="entry name" value="T2SP_D"/>
    <property type="match status" value="1"/>
</dbReference>
<keyword evidence="6 12" id="KW-0732">Signal</keyword>
<evidence type="ECO:0000256" key="11">
    <source>
        <dbReference type="SAM" id="MobiDB-lite"/>
    </source>
</evidence>
<dbReference type="Gene3D" id="3.30.1370.120">
    <property type="match status" value="3"/>
</dbReference>
<evidence type="ECO:0000259" key="14">
    <source>
        <dbReference type="Pfam" id="PF03958"/>
    </source>
</evidence>
<dbReference type="AlphaFoldDB" id="A0A941AWK3"/>
<proteinExistence type="inferred from homology"/>
<evidence type="ECO:0000313" key="17">
    <source>
        <dbReference type="Proteomes" id="UP000673447"/>
    </source>
</evidence>
<evidence type="ECO:0000256" key="8">
    <source>
        <dbReference type="ARBA" id="ARBA00023136"/>
    </source>
</evidence>
<comment type="caution">
    <text evidence="16">The sequence shown here is derived from an EMBL/GenBank/DDBJ whole genome shotgun (WGS) entry which is preliminary data.</text>
</comment>
<dbReference type="EMBL" id="JAGKTC010000002">
    <property type="protein sequence ID" value="MBP3984468.1"/>
    <property type="molecule type" value="Genomic_DNA"/>
</dbReference>
<feature type="domain" description="NolW-like" evidence="14">
    <location>
        <begin position="332"/>
        <end position="465"/>
    </location>
</feature>
<dbReference type="PANTHER" id="PTHR30332">
    <property type="entry name" value="PROBABLE GENERAL SECRETION PATHWAY PROTEIN D"/>
    <property type="match status" value="1"/>
</dbReference>
<dbReference type="Pfam" id="PF03958">
    <property type="entry name" value="Secretin_N"/>
    <property type="match status" value="3"/>
</dbReference>
<dbReference type="NCBIfam" id="TIGR02517">
    <property type="entry name" value="type_II_gspD"/>
    <property type="match status" value="1"/>
</dbReference>
<keyword evidence="4" id="KW-1134">Transmembrane beta strand</keyword>
<evidence type="ECO:0000256" key="5">
    <source>
        <dbReference type="ARBA" id="ARBA00022692"/>
    </source>
</evidence>
<feature type="domain" description="NolW-like" evidence="14">
    <location>
        <begin position="257"/>
        <end position="325"/>
    </location>
</feature>
<feature type="compositionally biased region" description="Gly residues" evidence="11">
    <location>
        <begin position="396"/>
        <end position="408"/>
    </location>
</feature>
<evidence type="ECO:0000256" key="1">
    <source>
        <dbReference type="ARBA" id="ARBA00004442"/>
    </source>
</evidence>
<feature type="compositionally biased region" description="Polar residues" evidence="11">
    <location>
        <begin position="38"/>
        <end position="52"/>
    </location>
</feature>
<feature type="domain" description="NolW-like" evidence="14">
    <location>
        <begin position="191"/>
        <end position="250"/>
    </location>
</feature>